<feature type="active site" evidence="7">
    <location>
        <position position="169"/>
    </location>
</feature>
<comment type="similarity">
    <text evidence="2">Belongs to the pectinesterase family.</text>
</comment>
<evidence type="ECO:0000256" key="8">
    <source>
        <dbReference type="RuleBase" id="RU000589"/>
    </source>
</evidence>
<evidence type="ECO:0000256" key="4">
    <source>
        <dbReference type="ARBA" id="ARBA00022801"/>
    </source>
</evidence>
<dbReference type="InterPro" id="IPR033131">
    <property type="entry name" value="Pectinesterase_Asp_AS"/>
</dbReference>
<dbReference type="UniPathway" id="UPA00545">
    <property type="reaction ID" value="UER00823"/>
</dbReference>
<comment type="pathway">
    <text evidence="1 8">Glycan metabolism; pectin degradation; 2-dehydro-3-deoxy-D-gluconate from pectin: step 1/5.</text>
</comment>
<evidence type="ECO:0000256" key="7">
    <source>
        <dbReference type="PROSITE-ProRule" id="PRU10040"/>
    </source>
</evidence>
<comment type="catalytic activity">
    <reaction evidence="6 8">
        <text>[(1-&gt;4)-alpha-D-galacturonosyl methyl ester](n) + n H2O = [(1-&gt;4)-alpha-D-galacturonosyl](n) + n methanol + n H(+)</text>
        <dbReference type="Rhea" id="RHEA:22380"/>
        <dbReference type="Rhea" id="RHEA-COMP:14570"/>
        <dbReference type="Rhea" id="RHEA-COMP:14573"/>
        <dbReference type="ChEBI" id="CHEBI:15377"/>
        <dbReference type="ChEBI" id="CHEBI:15378"/>
        <dbReference type="ChEBI" id="CHEBI:17790"/>
        <dbReference type="ChEBI" id="CHEBI:140522"/>
        <dbReference type="ChEBI" id="CHEBI:140523"/>
        <dbReference type="EC" id="3.1.1.11"/>
    </reaction>
</comment>
<accession>A0A0C9QM18</accession>
<proteinExistence type="inferred from homology"/>
<dbReference type="PROSITE" id="PS00503">
    <property type="entry name" value="PECTINESTERASE_2"/>
    <property type="match status" value="1"/>
</dbReference>
<dbReference type="InterPro" id="IPR011050">
    <property type="entry name" value="Pectin_lyase_fold/virulence"/>
</dbReference>
<evidence type="ECO:0000256" key="1">
    <source>
        <dbReference type="ARBA" id="ARBA00005184"/>
    </source>
</evidence>
<dbReference type="InterPro" id="IPR000070">
    <property type="entry name" value="Pectinesterase_cat"/>
</dbReference>
<dbReference type="GO" id="GO:0042545">
    <property type="term" value="P:cell wall modification"/>
    <property type="evidence" value="ECO:0007669"/>
    <property type="project" value="UniProtKB-UniRule"/>
</dbReference>
<keyword evidence="4 8" id="KW-0378">Hydrolase</keyword>
<organism evidence="10">
    <name type="scientific">Wollemia nobilis</name>
    <dbReference type="NCBI Taxonomy" id="56998"/>
    <lineage>
        <taxon>Eukaryota</taxon>
        <taxon>Viridiplantae</taxon>
        <taxon>Streptophyta</taxon>
        <taxon>Embryophyta</taxon>
        <taxon>Tracheophyta</taxon>
        <taxon>Spermatophyta</taxon>
        <taxon>Pinopsida</taxon>
        <taxon>Pinidae</taxon>
        <taxon>Conifers II</taxon>
        <taxon>Araucariales</taxon>
        <taxon>Araucariaceae</taxon>
        <taxon>Wollemia</taxon>
    </lineage>
</organism>
<evidence type="ECO:0000256" key="3">
    <source>
        <dbReference type="ARBA" id="ARBA00013229"/>
    </source>
</evidence>
<dbReference type="InterPro" id="IPR012334">
    <property type="entry name" value="Pectin_lyas_fold"/>
</dbReference>
<dbReference type="SUPFAM" id="SSF51126">
    <property type="entry name" value="Pectin lyase-like"/>
    <property type="match status" value="1"/>
</dbReference>
<protein>
    <recommendedName>
        <fullName evidence="3 8">Pectinesterase</fullName>
        <ecNumber evidence="3 8">3.1.1.11</ecNumber>
    </recommendedName>
</protein>
<evidence type="ECO:0000256" key="6">
    <source>
        <dbReference type="ARBA" id="ARBA00047928"/>
    </source>
</evidence>
<dbReference type="GO" id="GO:0045490">
    <property type="term" value="P:pectin catabolic process"/>
    <property type="evidence" value="ECO:0007669"/>
    <property type="project" value="UniProtKB-UniRule"/>
</dbReference>
<dbReference type="PANTHER" id="PTHR31321">
    <property type="entry name" value="ACYL-COA THIOESTER HYDROLASE YBHC-RELATED"/>
    <property type="match status" value="1"/>
</dbReference>
<keyword evidence="5 8" id="KW-0063">Aspartyl esterase</keyword>
<dbReference type="Pfam" id="PF01095">
    <property type="entry name" value="Pectinesterase"/>
    <property type="match status" value="1"/>
</dbReference>
<dbReference type="GO" id="GO:0030599">
    <property type="term" value="F:pectinesterase activity"/>
    <property type="evidence" value="ECO:0007669"/>
    <property type="project" value="UniProtKB-UniRule"/>
</dbReference>
<sequence>MAQVELSRCVLRVGQDCSAQFKDLQAAINAVPLSNKKRVVIEIMPGVYRQPVYIPKTKDFITLRGFCPEDTILTWDNTATRIKHHQDESAIGTGTFACGTVIVQGHDFIAEGITFENSAPEGSGQAVAIRVTADRCAFYNCRFLGWQDTAYLHYGKQYLRDCYIEGSVDFIFGDATALFEHCHIHCKANGFVTAQSRRSNDSLTGYVFLRCVITGNGNKSYAYLGRPWQPFARVVYAYTWMDACINPVGWHNWNDSKKEGTACFCEHRCSGPGSDASGRVKWCRQLKNDEVEGYMSQSFIDSEKWLTSKMSMKLPLSA</sequence>
<reference evidence="10" key="1">
    <citation type="submission" date="2015-02" db="EMBL/GenBank/DDBJ databases">
        <title>A transcriptome of Wollemia nobilis - a relic of Gondwana.</title>
        <authorList>
            <person name="Chia J.Y."/>
            <person name="Leong Y.S."/>
            <person name="Abdul Karim S."/>
            <person name="Wan Azmi N."/>
            <person name="Hercus R."/>
            <person name="Croft L."/>
        </authorList>
    </citation>
    <scope>NUCLEOTIDE SEQUENCE</scope>
    <source>
        <strain evidence="10">MaeBrown</strain>
        <tissue evidence="10">Leaf</tissue>
    </source>
</reference>
<evidence type="ECO:0000256" key="2">
    <source>
        <dbReference type="ARBA" id="ARBA00008891"/>
    </source>
</evidence>
<evidence type="ECO:0000256" key="5">
    <source>
        <dbReference type="ARBA" id="ARBA00023085"/>
    </source>
</evidence>
<name>A0A0C9QM18_9CONI</name>
<dbReference type="PANTHER" id="PTHR31321:SF12">
    <property type="entry name" value="PECTINESTERASE 31"/>
    <property type="match status" value="1"/>
</dbReference>
<evidence type="ECO:0000313" key="10">
    <source>
        <dbReference type="EMBL" id="JAG85660.1"/>
    </source>
</evidence>
<evidence type="ECO:0000259" key="9">
    <source>
        <dbReference type="Pfam" id="PF01095"/>
    </source>
</evidence>
<dbReference type="Gene3D" id="2.160.20.10">
    <property type="entry name" value="Single-stranded right-handed beta-helix, Pectin lyase-like"/>
    <property type="match status" value="1"/>
</dbReference>
<dbReference type="EC" id="3.1.1.11" evidence="3 8"/>
<feature type="domain" description="Pectinesterase catalytic" evidence="9">
    <location>
        <begin position="13"/>
        <end position="302"/>
    </location>
</feature>
<dbReference type="AlphaFoldDB" id="A0A0C9QM18"/>
<dbReference type="EMBL" id="GCHU01025135">
    <property type="protein sequence ID" value="JAG85660.1"/>
    <property type="molecule type" value="Transcribed_RNA"/>
</dbReference>